<evidence type="ECO:0000313" key="7">
    <source>
        <dbReference type="Proteomes" id="UP000013523"/>
    </source>
</evidence>
<dbReference type="Gene3D" id="3.40.190.10">
    <property type="entry name" value="Periplasmic binding protein-like II"/>
    <property type="match status" value="1"/>
</dbReference>
<evidence type="ECO:0000256" key="5">
    <source>
        <dbReference type="SAM" id="SignalP"/>
    </source>
</evidence>
<feature type="signal peptide" evidence="5">
    <location>
        <begin position="1"/>
        <end position="20"/>
    </location>
</feature>
<evidence type="ECO:0000256" key="3">
    <source>
        <dbReference type="ARBA" id="ARBA00022729"/>
    </source>
</evidence>
<dbReference type="SUPFAM" id="SSF53850">
    <property type="entry name" value="Periplasmic binding protein-like II"/>
    <property type="match status" value="1"/>
</dbReference>
<dbReference type="STRING" id="86416.Clopa_4001"/>
<dbReference type="EMBL" id="CP003261">
    <property type="protein sequence ID" value="AGK98746.1"/>
    <property type="molecule type" value="Genomic_DNA"/>
</dbReference>
<keyword evidence="6" id="KW-0762">Sugar transport</keyword>
<gene>
    <name evidence="6" type="ORF">Clopa_4001</name>
</gene>
<proteinExistence type="inferred from homology"/>
<evidence type="ECO:0000256" key="1">
    <source>
        <dbReference type="ARBA" id="ARBA00008520"/>
    </source>
</evidence>
<dbReference type="Pfam" id="PF01547">
    <property type="entry name" value="SBP_bac_1"/>
    <property type="match status" value="1"/>
</dbReference>
<keyword evidence="3 5" id="KW-0732">Signal</keyword>
<dbReference type="OrthoDB" id="383937at2"/>
<evidence type="ECO:0000313" key="6">
    <source>
        <dbReference type="EMBL" id="AGK98746.1"/>
    </source>
</evidence>
<keyword evidence="2" id="KW-0813">Transport</keyword>
<feature type="compositionally biased region" description="Low complexity" evidence="4">
    <location>
        <begin position="21"/>
        <end position="34"/>
    </location>
</feature>
<dbReference type="GO" id="GO:0055052">
    <property type="term" value="C:ATP-binding cassette (ABC) transporter complex, substrate-binding subunit-containing"/>
    <property type="evidence" value="ECO:0007669"/>
    <property type="project" value="TreeGrafter"/>
</dbReference>
<dbReference type="AlphaFoldDB" id="R4KAL6"/>
<dbReference type="CDD" id="cd13585">
    <property type="entry name" value="PBP2_TMBP_like"/>
    <property type="match status" value="1"/>
</dbReference>
<dbReference type="KEGG" id="cpas:Clopa_4001"/>
<accession>R4KAL6</accession>
<dbReference type="PROSITE" id="PS51257">
    <property type="entry name" value="PROKAR_LIPOPROTEIN"/>
    <property type="match status" value="1"/>
</dbReference>
<organism evidence="6 7">
    <name type="scientific">Clostridium pasteurianum BC1</name>
    <dbReference type="NCBI Taxonomy" id="86416"/>
    <lineage>
        <taxon>Bacteria</taxon>
        <taxon>Bacillati</taxon>
        <taxon>Bacillota</taxon>
        <taxon>Clostridia</taxon>
        <taxon>Eubacteriales</taxon>
        <taxon>Clostridiaceae</taxon>
        <taxon>Clostridium</taxon>
    </lineage>
</organism>
<dbReference type="RefSeq" id="WP_015617021.1">
    <property type="nucleotide sequence ID" value="NC_021182.1"/>
</dbReference>
<dbReference type="HOGENOM" id="CLU_031285_10_4_9"/>
<dbReference type="PANTHER" id="PTHR30061:SF50">
    <property type="entry name" value="MALTOSE_MALTODEXTRIN-BINDING PERIPLASMIC PROTEIN"/>
    <property type="match status" value="1"/>
</dbReference>
<feature type="chain" id="PRO_5039485007" evidence="5">
    <location>
        <begin position="21"/>
        <end position="430"/>
    </location>
</feature>
<feature type="region of interest" description="Disordered" evidence="4">
    <location>
        <begin position="21"/>
        <end position="52"/>
    </location>
</feature>
<comment type="similarity">
    <text evidence="1">Belongs to the bacterial solute-binding protein 1 family.</text>
</comment>
<dbReference type="PATRIC" id="fig|86416.3.peg.3997"/>
<name>R4KAL6_CLOPA</name>
<reference evidence="6 7" key="1">
    <citation type="submission" date="2012-01" db="EMBL/GenBank/DDBJ databases">
        <title>Complete sequence of chromosome of Clostridium pasteurianum BC1.</title>
        <authorList>
            <consortium name="US DOE Joint Genome Institute"/>
            <person name="Lucas S."/>
            <person name="Han J."/>
            <person name="Lapidus A."/>
            <person name="Cheng J.-F."/>
            <person name="Goodwin L."/>
            <person name="Pitluck S."/>
            <person name="Peters L."/>
            <person name="Mikhailova N."/>
            <person name="Teshima H."/>
            <person name="Detter J.C."/>
            <person name="Han C."/>
            <person name="Tapia R."/>
            <person name="Land M."/>
            <person name="Hauser L."/>
            <person name="Kyrpides N."/>
            <person name="Ivanova N."/>
            <person name="Pagani I."/>
            <person name="Dunn J."/>
            <person name="Taghavi S."/>
            <person name="Francis A."/>
            <person name="van der Lelie D."/>
            <person name="Woyke T."/>
        </authorList>
    </citation>
    <scope>NUCLEOTIDE SEQUENCE [LARGE SCALE GENOMIC DNA]</scope>
    <source>
        <strain evidence="6 7">BC1</strain>
    </source>
</reference>
<dbReference type="eggNOG" id="COG2182">
    <property type="taxonomic scope" value="Bacteria"/>
</dbReference>
<dbReference type="InterPro" id="IPR006059">
    <property type="entry name" value="SBP"/>
</dbReference>
<protein>
    <submittedName>
        <fullName evidence="6">ABC-type sugar transport system, periplasmic component</fullName>
    </submittedName>
</protein>
<evidence type="ECO:0000256" key="4">
    <source>
        <dbReference type="SAM" id="MobiDB-lite"/>
    </source>
</evidence>
<dbReference type="GO" id="GO:1901982">
    <property type="term" value="F:maltose binding"/>
    <property type="evidence" value="ECO:0007669"/>
    <property type="project" value="TreeGrafter"/>
</dbReference>
<dbReference type="PANTHER" id="PTHR30061">
    <property type="entry name" value="MALTOSE-BINDING PERIPLASMIC PROTEIN"/>
    <property type="match status" value="1"/>
</dbReference>
<evidence type="ECO:0000256" key="2">
    <source>
        <dbReference type="ARBA" id="ARBA00022448"/>
    </source>
</evidence>
<dbReference type="GO" id="GO:0042956">
    <property type="term" value="P:maltodextrin transmembrane transport"/>
    <property type="evidence" value="ECO:0007669"/>
    <property type="project" value="TreeGrafter"/>
</dbReference>
<dbReference type="Proteomes" id="UP000013523">
    <property type="component" value="Chromosome"/>
</dbReference>
<sequence>MKKKLSLLLSVLLVTGLLSGCGSSTSSSSNSGNGKEVEITAWQPDPGPGSERDSFVNAVKGFNDANKGKIKVDLKLLPRGNSYEYENKISAAATSHTEPDIVKMDGPNVANYADAGIIIPLDEYFTSEEKSDFVPSIIQQGTYNGKLYALGETESDVVLFYNKKLLDAAGIKPPTDLKDAWTWDDLYDAAKKLTTNGVYGINMSWDLGEGQIYGFAPFIWSNGGKLISDDGKKADGYINSPQSVEALTYLQKFAKEKLMNLQAVPNEFENGKAAMLLMGTWELSTLKKFPNIDYGITYYPASPKTKKVVSPSGDWCWGVTSDSKHPKEAAEFIKWMTSTDISYSVARGAGKPAAKKSSLDKMSEYNSYPMSVIKDQVLNTAHPRPHTTSYPVLSKEFSNATQDIFKGADVKTTLDRVAKRVDDDLANNKK</sequence>
<keyword evidence="7" id="KW-1185">Reference proteome</keyword>
<dbReference type="GO" id="GO:0015768">
    <property type="term" value="P:maltose transport"/>
    <property type="evidence" value="ECO:0007669"/>
    <property type="project" value="TreeGrafter"/>
</dbReference>